<evidence type="ECO:0000256" key="1">
    <source>
        <dbReference type="SAM" id="MobiDB-lite"/>
    </source>
</evidence>
<dbReference type="InterPro" id="IPR008969">
    <property type="entry name" value="CarboxyPept-like_regulatory"/>
</dbReference>
<proteinExistence type="predicted"/>
<evidence type="ECO:0000313" key="3">
    <source>
        <dbReference type="Proteomes" id="UP000309215"/>
    </source>
</evidence>
<dbReference type="SUPFAM" id="SSF48695">
    <property type="entry name" value="Multiheme cytochromes"/>
    <property type="match status" value="1"/>
</dbReference>
<dbReference type="InterPro" id="IPR036280">
    <property type="entry name" value="Multihaem_cyt_sf"/>
</dbReference>
<accession>A0A4U1JFK4</accession>
<feature type="compositionally biased region" description="Low complexity" evidence="1">
    <location>
        <begin position="44"/>
        <end position="55"/>
    </location>
</feature>
<evidence type="ECO:0000313" key="2">
    <source>
        <dbReference type="EMBL" id="TKD10051.1"/>
    </source>
</evidence>
<dbReference type="OrthoDB" id="224473at2"/>
<sequence length="753" mass="76566">MWHPGKHARLASASIVVTAAVRMLSGCGEDEPAGVGGAGGQGAAGSVSSSSSSAVVGPTTGAGGALPEVFPVTGVVTDGTSPLPGAIVMQGGGAPALVTGPDGAFSIELSTSISGAPTVVAAKVGYRSAGIEFDALPEGPIELVLHEAAPPDNADGYKFGPPGVGDETLDATTALCGHCHTTLVAQFQQSAHAKATRDPLVQDLYAGTSRAHGDAASCAAAGGEWRTGRVPGSMMGTAPRCYLGGGVLPDLNGCGAKGALACDDPALPAAEKPTAFGACADCHAAGLDGKAGGRDLLEATGIAFDNGNHCDTCHKVRDIDLTKPPGTAGRLLLQRPSETVSNDPLAKLRQVMFGPLPDVPNEFMGGSYQPKFSEATFCAGCHEQAQPALLPGQMVDPARFPDGLPVHSTFAEWSSSPWAEAGAPCQHCHMPPNEGLWNTLDKTTPKNGGITFGFVRPPEQIRSHAFRGPLAGTPRLLDLALGMWMTAKAAGGGVDVSVTLSNQGCGHALPTGEPMRSLVLVLRAEACGEVLVASAGPTVPDVGGAWAEGVIGQGVAVVGTSWSWPEGAAHAKPGQVLRVVRETGDWLDYPGIGVFADPALSPANKGIPIRVPVAEVKVVSAANGQIVTAGMAEVMPGDRVFLGDGLAAEVMDGSGSAALAGAPGQAFARVLVDAEGKRFVPHYRAVDMASDSRLPPFTKVTSQHSFVLPAGCPGATVTATALYRPVPVGMAKERGWEARDWVVAARKEVVSAN</sequence>
<name>A0A4U1JFK4_9BACT</name>
<gene>
    <name evidence="2" type="ORF">E8A74_10670</name>
</gene>
<protein>
    <submittedName>
        <fullName evidence="2">Uncharacterized protein</fullName>
    </submittedName>
</protein>
<dbReference type="SUPFAM" id="SSF49464">
    <property type="entry name" value="Carboxypeptidase regulatory domain-like"/>
    <property type="match status" value="1"/>
</dbReference>
<feature type="region of interest" description="Disordered" evidence="1">
    <location>
        <begin position="33"/>
        <end position="55"/>
    </location>
</feature>
<dbReference type="RefSeq" id="WP_136928851.1">
    <property type="nucleotide sequence ID" value="NZ_SSMQ01000008.1"/>
</dbReference>
<dbReference type="Proteomes" id="UP000309215">
    <property type="component" value="Unassembled WGS sequence"/>
</dbReference>
<dbReference type="EMBL" id="SSMQ01000008">
    <property type="protein sequence ID" value="TKD10051.1"/>
    <property type="molecule type" value="Genomic_DNA"/>
</dbReference>
<organism evidence="2 3">
    <name type="scientific">Polyangium fumosum</name>
    <dbReference type="NCBI Taxonomy" id="889272"/>
    <lineage>
        <taxon>Bacteria</taxon>
        <taxon>Pseudomonadati</taxon>
        <taxon>Myxococcota</taxon>
        <taxon>Polyangia</taxon>
        <taxon>Polyangiales</taxon>
        <taxon>Polyangiaceae</taxon>
        <taxon>Polyangium</taxon>
    </lineage>
</organism>
<reference evidence="2 3" key="1">
    <citation type="submission" date="2019-04" db="EMBL/GenBank/DDBJ databases">
        <authorList>
            <person name="Li Y."/>
            <person name="Wang J."/>
        </authorList>
    </citation>
    <scope>NUCLEOTIDE SEQUENCE [LARGE SCALE GENOMIC DNA]</scope>
    <source>
        <strain evidence="2 3">DSM 14668</strain>
    </source>
</reference>
<comment type="caution">
    <text evidence="2">The sequence shown here is derived from an EMBL/GenBank/DDBJ whole genome shotgun (WGS) entry which is preliminary data.</text>
</comment>
<keyword evidence="3" id="KW-1185">Reference proteome</keyword>
<dbReference type="AlphaFoldDB" id="A0A4U1JFK4"/>
<feature type="compositionally biased region" description="Gly residues" evidence="1">
    <location>
        <begin position="34"/>
        <end position="43"/>
    </location>
</feature>